<feature type="transmembrane region" description="Helical" evidence="2">
    <location>
        <begin position="49"/>
        <end position="66"/>
    </location>
</feature>
<proteinExistence type="predicted"/>
<dbReference type="EMBL" id="CP013659">
    <property type="protein sequence ID" value="ALS76367.1"/>
    <property type="molecule type" value="Genomic_DNA"/>
</dbReference>
<keyword evidence="2" id="KW-0472">Membrane</keyword>
<feature type="compositionally biased region" description="Polar residues" evidence="1">
    <location>
        <begin position="25"/>
        <end position="35"/>
    </location>
</feature>
<keyword evidence="4" id="KW-1185">Reference proteome</keyword>
<gene>
    <name evidence="3" type="ORF">AUC31_14695</name>
</gene>
<evidence type="ECO:0000256" key="1">
    <source>
        <dbReference type="SAM" id="MobiDB-lite"/>
    </source>
</evidence>
<dbReference type="Proteomes" id="UP000067683">
    <property type="component" value="Chromosome"/>
</dbReference>
<dbReference type="Pfam" id="PF19893">
    <property type="entry name" value="DUF6366"/>
    <property type="match status" value="1"/>
</dbReference>
<accession>A0A0U2XHL0</accession>
<organism evidence="3 4">
    <name type="scientific">Planococcus rifietoensis</name>
    <dbReference type="NCBI Taxonomy" id="200991"/>
    <lineage>
        <taxon>Bacteria</taxon>
        <taxon>Bacillati</taxon>
        <taxon>Bacillota</taxon>
        <taxon>Bacilli</taxon>
        <taxon>Bacillales</taxon>
        <taxon>Caryophanaceae</taxon>
        <taxon>Planococcus</taxon>
    </lineage>
</organism>
<dbReference type="RefSeq" id="WP_058383069.1">
    <property type="nucleotide sequence ID" value="NZ_CP013659.2"/>
</dbReference>
<name>A0A0U2XHL0_9BACL</name>
<evidence type="ECO:0000256" key="2">
    <source>
        <dbReference type="SAM" id="Phobius"/>
    </source>
</evidence>
<evidence type="ECO:0000313" key="3">
    <source>
        <dbReference type="EMBL" id="ALS76367.1"/>
    </source>
</evidence>
<sequence length="71" mass="7881">MSNNNKPEDQRDRLQLKDQKDHAGSNVNDSTNRAQSGMPDTRGMGLKEIGGVILLLVILVIAYGLYQMFFG</sequence>
<reference evidence="3" key="1">
    <citation type="submission" date="2016-01" db="EMBL/GenBank/DDBJ databases">
        <title>Complete genome of Planococcus rifietoensis type strain M8.</title>
        <authorList>
            <person name="See-Too W.S."/>
        </authorList>
    </citation>
    <scope>NUCLEOTIDE SEQUENCE [LARGE SCALE GENOMIC DNA]</scope>
    <source>
        <strain evidence="3">M8</strain>
    </source>
</reference>
<evidence type="ECO:0000313" key="4">
    <source>
        <dbReference type="Proteomes" id="UP000067683"/>
    </source>
</evidence>
<dbReference type="OrthoDB" id="2428832at2"/>
<dbReference type="InterPro" id="IPR045946">
    <property type="entry name" value="DUF6366"/>
</dbReference>
<feature type="region of interest" description="Disordered" evidence="1">
    <location>
        <begin position="1"/>
        <end position="41"/>
    </location>
</feature>
<protein>
    <recommendedName>
        <fullName evidence="5">Phage capsid protein</fullName>
    </recommendedName>
</protein>
<keyword evidence="2" id="KW-1133">Transmembrane helix</keyword>
<dbReference type="AlphaFoldDB" id="A0A0U2XHL0"/>
<evidence type="ECO:0008006" key="5">
    <source>
        <dbReference type="Google" id="ProtNLM"/>
    </source>
</evidence>
<feature type="compositionally biased region" description="Basic and acidic residues" evidence="1">
    <location>
        <begin position="1"/>
        <end position="23"/>
    </location>
</feature>
<dbReference type="KEGG" id="prt:AUC31_14695"/>
<keyword evidence="2" id="KW-0812">Transmembrane</keyword>